<evidence type="ECO:0000313" key="6">
    <source>
        <dbReference type="Proteomes" id="UP001161757"/>
    </source>
</evidence>
<dbReference type="InterPro" id="IPR001452">
    <property type="entry name" value="SH3_domain"/>
</dbReference>
<feature type="compositionally biased region" description="Pro residues" evidence="3">
    <location>
        <begin position="568"/>
        <end position="615"/>
    </location>
</feature>
<feature type="compositionally biased region" description="Low complexity" evidence="3">
    <location>
        <begin position="279"/>
        <end position="290"/>
    </location>
</feature>
<dbReference type="AlphaFoldDB" id="A0AAN6IRM6"/>
<dbReference type="InterPro" id="IPR057402">
    <property type="entry name" value="AIM3_BBC1_C"/>
</dbReference>
<dbReference type="Pfam" id="PF00018">
    <property type="entry name" value="SH3_1"/>
    <property type="match status" value="1"/>
</dbReference>
<feature type="domain" description="SH3" evidence="4">
    <location>
        <begin position="3"/>
        <end position="67"/>
    </location>
</feature>
<feature type="region of interest" description="Disordered" evidence="3">
    <location>
        <begin position="1026"/>
        <end position="1049"/>
    </location>
</feature>
<feature type="compositionally biased region" description="Polar residues" evidence="3">
    <location>
        <begin position="357"/>
        <end position="367"/>
    </location>
</feature>
<feature type="compositionally biased region" description="Pro residues" evidence="3">
    <location>
        <begin position="212"/>
        <end position="231"/>
    </location>
</feature>
<accession>A0AAN6IRM6</accession>
<evidence type="ECO:0000256" key="1">
    <source>
        <dbReference type="ARBA" id="ARBA00022443"/>
    </source>
</evidence>
<evidence type="ECO:0000313" key="5">
    <source>
        <dbReference type="EMBL" id="KAJ8988814.1"/>
    </source>
</evidence>
<name>A0AAN6IRM6_EXODE</name>
<feature type="compositionally biased region" description="Acidic residues" evidence="3">
    <location>
        <begin position="738"/>
        <end position="755"/>
    </location>
</feature>
<dbReference type="PRINTS" id="PR01217">
    <property type="entry name" value="PRICHEXTENSN"/>
</dbReference>
<feature type="compositionally biased region" description="Basic and acidic residues" evidence="3">
    <location>
        <begin position="267"/>
        <end position="278"/>
    </location>
</feature>
<dbReference type="PRINTS" id="PR00452">
    <property type="entry name" value="SH3DOMAIN"/>
</dbReference>
<feature type="compositionally biased region" description="Pro residues" evidence="3">
    <location>
        <begin position="891"/>
        <end position="908"/>
    </location>
</feature>
<dbReference type="Pfam" id="PF25459">
    <property type="entry name" value="AIM3_BBC1_C"/>
    <property type="match status" value="1"/>
</dbReference>
<dbReference type="InterPro" id="IPR035552">
    <property type="entry name" value="Mti1_SH3"/>
</dbReference>
<dbReference type="Gene3D" id="2.30.30.40">
    <property type="entry name" value="SH3 Domains"/>
    <property type="match status" value="1"/>
</dbReference>
<sequence length="1217" mass="131119">MPTVPFKVKAVFDYKSEEPDDLNFENGQIITVTDEEDADWYTGEYVNAAGEKLEGIFPKNFVEKYEPAIPSRPARAQRRVPVVPEASDQKAEGSTLQHESQAAEENPEAAGPSKIQQEEEQGRAKEPEPRSIEAPETTVAVSNAPEPESAAPEAEPHHPSPASKHAPPVAEKPISSSFRDRIAAFNKPAAPPITPYKPAGTSASTFIKKPFVAPPPSRNAYIPPPREPPSQKPYKREEESVQNEPEARESPDAPAPQSTQPETQADDQPKPQSLKDRIALLQKQQLEQAARNAEKKEKPKKPPKKRAEHSESAEHAAPPDAGLSKVDTNETIGRSSTDLGEEHHDTVHGPPARRPSNLASVTSQPQPSRELVSDTNDADDSGAGDDEDAQETSTEEERPKPQVSGQPGPGATQGRDLEREPEAENEEDQEDEDEEEEEEDPEVRRRRELRDRMAKMSGGMGMMGMFGAPAPMGQSAAGSKARPVQSSRQTAEGQHHDTSEETAPAAPVRIMALPGMSNAALKRQEEAAVKEDSDEDETAQPTPLVSAQHGEDVDYVSRPTQRQSIDRPAPPLPPQDRAPPPAPPREARGAPPPPPGTRPAIPPPQSPISRPPPPILQVEQTGSLELSDGEDEDASATPGDSVPEKSALEGTANPPAVPPPPPARGPDPPRLDVSESATFSASEQRSSRPPPPIPVSPTVSSPQTRAPPPPPPGLPPSRRSTSDSRGFTAAQPPSAGVSDDEEEAEVTEYDGDYDTDIASSAKHKDALKSHNRDSSVDEGVLTDDGTKPPRSPPARAAPPVPPVAAPREVPPPPPPQSAPKTRRSMDAPRSAPPPVPIPKVDNDDDYDPFRYIAPPSSSTSAHGRAHYATVLQSPKEELEEGDIYGSAPSQAPLPPPPAERNPPPPPPPDRTEHVPHSSYGGPALPTNSPRQSLDVKRTGTGPRRSMDQSRAGGEQGFIAHDIDLGNGTMWWTHDNTPPPSIQGRPDVLYEVETSSANHGGRTTISRDVYVLYMDYSQTTINVNFDASNPSHATLEQHHERPPPAPRRDQLEAASNQFGAQIAKAAGALVGATVGDGSARALILELLKPYPTALLPVGTRAYGALVYANLGNASTQQYDEIRPGDIVTFRNAKFSGHKGGLHAKYSIDVGKPEHVAVVIGWDGTKKKIRAWEQGRDLEKGKRPKVKEESFKVSDLKSGEVMVWRVMPRTWVGWETIKS</sequence>
<dbReference type="PROSITE" id="PS50002">
    <property type="entry name" value="SH3"/>
    <property type="match status" value="1"/>
</dbReference>
<feature type="compositionally biased region" description="Basic and acidic residues" evidence="3">
    <location>
        <begin position="762"/>
        <end position="775"/>
    </location>
</feature>
<dbReference type="CDD" id="cd11887">
    <property type="entry name" value="SH3_Bbc1"/>
    <property type="match status" value="1"/>
</dbReference>
<dbReference type="SUPFAM" id="SSF50044">
    <property type="entry name" value="SH3-domain"/>
    <property type="match status" value="1"/>
</dbReference>
<feature type="compositionally biased region" description="Basic and acidic residues" evidence="3">
    <location>
        <begin position="234"/>
        <end position="251"/>
    </location>
</feature>
<protein>
    <submittedName>
        <fullName evidence="5">Assembly of actin patch protein</fullName>
    </submittedName>
</protein>
<feature type="compositionally biased region" description="Polar residues" evidence="3">
    <location>
        <begin position="329"/>
        <end position="338"/>
    </location>
</feature>
<feature type="compositionally biased region" description="Acidic residues" evidence="3">
    <location>
        <begin position="423"/>
        <end position="441"/>
    </location>
</feature>
<reference evidence="5" key="1">
    <citation type="submission" date="2023-01" db="EMBL/GenBank/DDBJ databases">
        <title>Exophiala dermititidis isolated from Cystic Fibrosis Patient.</title>
        <authorList>
            <person name="Kurbessoian T."/>
            <person name="Crocker A."/>
            <person name="Murante D."/>
            <person name="Hogan D.A."/>
            <person name="Stajich J.E."/>
        </authorList>
    </citation>
    <scope>NUCLEOTIDE SEQUENCE</scope>
    <source>
        <strain evidence="5">Ex8</strain>
    </source>
</reference>
<dbReference type="PANTHER" id="PTHR46026:SF1">
    <property type="entry name" value="RHO-TYPE GUANINE NUCLEOTIDE EXCHANGE FACTOR, ISOFORM F"/>
    <property type="match status" value="1"/>
</dbReference>
<feature type="compositionally biased region" description="Basic and acidic residues" evidence="3">
    <location>
        <begin position="116"/>
        <end position="133"/>
    </location>
</feature>
<organism evidence="5 6">
    <name type="scientific">Exophiala dermatitidis</name>
    <name type="common">Black yeast-like fungus</name>
    <name type="synonym">Wangiella dermatitidis</name>
    <dbReference type="NCBI Taxonomy" id="5970"/>
    <lineage>
        <taxon>Eukaryota</taxon>
        <taxon>Fungi</taxon>
        <taxon>Dikarya</taxon>
        <taxon>Ascomycota</taxon>
        <taxon>Pezizomycotina</taxon>
        <taxon>Eurotiomycetes</taxon>
        <taxon>Chaetothyriomycetidae</taxon>
        <taxon>Chaetothyriales</taxon>
        <taxon>Herpotrichiellaceae</taxon>
        <taxon>Exophiala</taxon>
    </lineage>
</organism>
<feature type="compositionally biased region" description="Low complexity" evidence="3">
    <location>
        <begin position="144"/>
        <end position="153"/>
    </location>
</feature>
<dbReference type="SMART" id="SM00326">
    <property type="entry name" value="SH3"/>
    <property type="match status" value="1"/>
</dbReference>
<keyword evidence="1 2" id="KW-0728">SH3 domain</keyword>
<gene>
    <name evidence="5" type="primary">BBC1</name>
    <name evidence="5" type="ORF">HRR80_007020</name>
</gene>
<feature type="region of interest" description="Disordered" evidence="3">
    <location>
        <begin position="68"/>
        <end position="953"/>
    </location>
</feature>
<dbReference type="Proteomes" id="UP001161757">
    <property type="component" value="Unassembled WGS sequence"/>
</dbReference>
<dbReference type="PANTHER" id="PTHR46026">
    <property type="entry name" value="RHO-TYPE GUANINE NUCLEOTIDE EXCHANGE FACTOR, ISOFORM F"/>
    <property type="match status" value="1"/>
</dbReference>
<evidence type="ECO:0000256" key="2">
    <source>
        <dbReference type="PROSITE-ProRule" id="PRU00192"/>
    </source>
</evidence>
<dbReference type="EMBL" id="JAJGCB010000016">
    <property type="protein sequence ID" value="KAJ8988814.1"/>
    <property type="molecule type" value="Genomic_DNA"/>
</dbReference>
<dbReference type="InterPro" id="IPR036028">
    <property type="entry name" value="SH3-like_dom_sf"/>
</dbReference>
<feature type="compositionally biased region" description="Basic and acidic residues" evidence="3">
    <location>
        <begin position="1034"/>
        <end position="1049"/>
    </location>
</feature>
<feature type="compositionally biased region" description="Basic and acidic residues" evidence="3">
    <location>
        <begin position="442"/>
        <end position="454"/>
    </location>
</feature>
<feature type="compositionally biased region" description="Basic and acidic residues" evidence="3">
    <location>
        <begin position="522"/>
        <end position="531"/>
    </location>
</feature>
<feature type="compositionally biased region" description="Acidic residues" evidence="3">
    <location>
        <begin position="376"/>
        <end position="394"/>
    </location>
</feature>
<proteinExistence type="predicted"/>
<feature type="compositionally biased region" description="Pro residues" evidence="3">
    <location>
        <begin position="705"/>
        <end position="715"/>
    </location>
</feature>
<feature type="compositionally biased region" description="Pro residues" evidence="3">
    <location>
        <begin position="789"/>
        <end position="817"/>
    </location>
</feature>
<evidence type="ECO:0000259" key="4">
    <source>
        <dbReference type="PROSITE" id="PS50002"/>
    </source>
</evidence>
<feature type="compositionally biased region" description="Basic residues" evidence="3">
    <location>
        <begin position="298"/>
        <end position="307"/>
    </location>
</feature>
<evidence type="ECO:0000256" key="3">
    <source>
        <dbReference type="SAM" id="MobiDB-lite"/>
    </source>
</evidence>
<comment type="caution">
    <text evidence="5">The sequence shown here is derived from an EMBL/GenBank/DDBJ whole genome shotgun (WGS) entry which is preliminary data.</text>
</comment>
<feature type="compositionally biased region" description="Pro residues" evidence="3">
    <location>
        <begin position="655"/>
        <end position="666"/>
    </location>
</feature>